<proteinExistence type="predicted"/>
<gene>
    <name evidence="1" type="ORF">PQR01_28150</name>
</gene>
<protein>
    <submittedName>
        <fullName evidence="1">FtsX-like permease family protein</fullName>
    </submittedName>
</protein>
<dbReference type="Proteomes" id="UP001629235">
    <property type="component" value="Unassembled WGS sequence"/>
</dbReference>
<keyword evidence="2" id="KW-1185">Reference proteome</keyword>
<evidence type="ECO:0000313" key="1">
    <source>
        <dbReference type="EMBL" id="MFM0107249.1"/>
    </source>
</evidence>
<evidence type="ECO:0000313" key="2">
    <source>
        <dbReference type="Proteomes" id="UP001629235"/>
    </source>
</evidence>
<dbReference type="EMBL" id="JAQQDW010000075">
    <property type="protein sequence ID" value="MFM0107249.1"/>
    <property type="molecule type" value="Genomic_DNA"/>
</dbReference>
<sequence>MTHSLLLALKNAFRNRRRSFVTLAAIALGLAAINLFSGYIANVYAGLEQQAVMGERLGHLTIFRRGFLLEGKLKPKRYLFTQEEARRLEALVLREPGTKLVSPRLSLNGLISNGEASTVFIGEGIVAEHNDMLGAADEGDAGGRLDRHRQAGVAVSSDLAKLLNLHQGETFSLLASTIDGQANAVDADVVDIFNTGSAGTNDKYVLTTLGLAQSLMNTGSVERFIVLLDNAALTEKVKLDLSRRLRAEGFDIEIRTWQEMSSFYTQVKGLFDMIFSFIASIVLVISAMSVANTMSMAVVERTREIGTLRAIGLSNRGVVRLFAFEGLWIALLGSLLGLVVTLAAACAINASGIGYTPPNSSYRVLLQVDLDWLRMGAIALAVSFFAVLCAAYPAYRATRIEVVEALSFV</sequence>
<comment type="caution">
    <text evidence="1">The sequence shown here is derived from an EMBL/GenBank/DDBJ whole genome shotgun (WGS) entry which is preliminary data.</text>
</comment>
<name>A0ACC7NIW5_9BURK</name>
<accession>A0ACC7NIW5</accession>
<organism evidence="1 2">
    <name type="scientific">Paraburkholderia rhynchosiae</name>
    <dbReference type="NCBI Taxonomy" id="487049"/>
    <lineage>
        <taxon>Bacteria</taxon>
        <taxon>Pseudomonadati</taxon>
        <taxon>Pseudomonadota</taxon>
        <taxon>Betaproteobacteria</taxon>
        <taxon>Burkholderiales</taxon>
        <taxon>Burkholderiaceae</taxon>
        <taxon>Paraburkholderia</taxon>
    </lineage>
</organism>
<reference evidence="1 2" key="1">
    <citation type="journal article" date="2024" name="Chem. Sci.">
        <title>Discovery of megapolipeptins by genome mining of a Burkholderiales bacteria collection.</title>
        <authorList>
            <person name="Paulo B.S."/>
            <person name="Recchia M.J.J."/>
            <person name="Lee S."/>
            <person name="Fergusson C.H."/>
            <person name="Romanowski S.B."/>
            <person name="Hernandez A."/>
            <person name="Krull N."/>
            <person name="Liu D.Y."/>
            <person name="Cavanagh H."/>
            <person name="Bos A."/>
            <person name="Gray C.A."/>
            <person name="Murphy B.T."/>
            <person name="Linington R.G."/>
            <person name="Eustaquio A.S."/>
        </authorList>
    </citation>
    <scope>NUCLEOTIDE SEQUENCE [LARGE SCALE GENOMIC DNA]</scope>
    <source>
        <strain evidence="1 2">RL18-126-BIB-B</strain>
    </source>
</reference>